<dbReference type="PANTHER" id="PTHR47529:SF1">
    <property type="entry name" value="PERIPLASMIC CHAPERONE PPID"/>
    <property type="match status" value="1"/>
</dbReference>
<dbReference type="GO" id="GO:0003755">
    <property type="term" value="F:peptidyl-prolyl cis-trans isomerase activity"/>
    <property type="evidence" value="ECO:0007669"/>
    <property type="project" value="UniProtKB-KW"/>
</dbReference>
<evidence type="ECO:0000313" key="15">
    <source>
        <dbReference type="Proteomes" id="UP000057981"/>
    </source>
</evidence>
<dbReference type="STRING" id="1736674.APS56_08580"/>
<dbReference type="InterPro" id="IPR000297">
    <property type="entry name" value="PPIase_PpiC"/>
</dbReference>
<dbReference type="Pfam" id="PF13616">
    <property type="entry name" value="Rotamase_3"/>
    <property type="match status" value="1"/>
</dbReference>
<keyword evidence="12" id="KW-0175">Coiled coil</keyword>
<evidence type="ECO:0000256" key="8">
    <source>
        <dbReference type="ARBA" id="ARBA00038408"/>
    </source>
</evidence>
<keyword evidence="6" id="KW-0472">Membrane</keyword>
<dbReference type="KEGG" id="ahz:APS56_08580"/>
<keyword evidence="11" id="KW-0697">Rotamase</keyword>
<name>A0A0P0D2L3_9FLAO</name>
<dbReference type="GO" id="GO:0005886">
    <property type="term" value="C:plasma membrane"/>
    <property type="evidence" value="ECO:0007669"/>
    <property type="project" value="UniProtKB-SubCell"/>
</dbReference>
<gene>
    <name evidence="14" type="ORF">APS56_08580</name>
</gene>
<dbReference type="InterPro" id="IPR046357">
    <property type="entry name" value="PPIase_dom_sf"/>
</dbReference>
<dbReference type="RefSeq" id="WP_054727198.1">
    <property type="nucleotide sequence ID" value="NZ_CP012898.1"/>
</dbReference>
<evidence type="ECO:0000256" key="6">
    <source>
        <dbReference type="ARBA" id="ARBA00023136"/>
    </source>
</evidence>
<evidence type="ECO:0000256" key="5">
    <source>
        <dbReference type="ARBA" id="ARBA00022989"/>
    </source>
</evidence>
<keyword evidence="5" id="KW-1133">Transmembrane helix</keyword>
<evidence type="ECO:0000256" key="1">
    <source>
        <dbReference type="ARBA" id="ARBA00004382"/>
    </source>
</evidence>
<evidence type="ECO:0000259" key="13">
    <source>
        <dbReference type="PROSITE" id="PS50198"/>
    </source>
</evidence>
<keyword evidence="4" id="KW-0812">Transmembrane</keyword>
<keyword evidence="15" id="KW-1185">Reference proteome</keyword>
<proteinExistence type="inferred from homology"/>
<keyword evidence="7" id="KW-0143">Chaperone</keyword>
<keyword evidence="11 14" id="KW-0413">Isomerase</keyword>
<dbReference type="AlphaFoldDB" id="A0A0P0D2L3"/>
<evidence type="ECO:0000256" key="4">
    <source>
        <dbReference type="ARBA" id="ARBA00022692"/>
    </source>
</evidence>
<dbReference type="Proteomes" id="UP000057981">
    <property type="component" value="Chromosome"/>
</dbReference>
<dbReference type="SUPFAM" id="SSF54534">
    <property type="entry name" value="FKBP-like"/>
    <property type="match status" value="1"/>
</dbReference>
<dbReference type="EMBL" id="CP012898">
    <property type="protein sequence ID" value="ALJ05176.1"/>
    <property type="molecule type" value="Genomic_DNA"/>
</dbReference>
<organism evidence="14 15">
    <name type="scientific">Pseudalgibacter alginicilyticus</name>
    <dbReference type="NCBI Taxonomy" id="1736674"/>
    <lineage>
        <taxon>Bacteria</taxon>
        <taxon>Pseudomonadati</taxon>
        <taxon>Bacteroidota</taxon>
        <taxon>Flavobacteriia</taxon>
        <taxon>Flavobacteriales</taxon>
        <taxon>Flavobacteriaceae</taxon>
        <taxon>Pseudalgibacter</taxon>
    </lineage>
</organism>
<dbReference type="Gene3D" id="3.10.50.40">
    <property type="match status" value="2"/>
</dbReference>
<evidence type="ECO:0000256" key="7">
    <source>
        <dbReference type="ARBA" id="ARBA00023186"/>
    </source>
</evidence>
<evidence type="ECO:0000256" key="9">
    <source>
        <dbReference type="ARBA" id="ARBA00040743"/>
    </source>
</evidence>
<reference evidence="14 15" key="1">
    <citation type="submission" date="2015-10" db="EMBL/GenBank/DDBJ databases">
        <authorList>
            <person name="Gilbert D.G."/>
        </authorList>
    </citation>
    <scope>NUCLEOTIDE SEQUENCE [LARGE SCALE GENOMIC DNA]</scope>
    <source>
        <strain evidence="15">HZ-22</strain>
    </source>
</reference>
<keyword evidence="3" id="KW-0997">Cell inner membrane</keyword>
<dbReference type="PANTHER" id="PTHR47529">
    <property type="entry name" value="PEPTIDYL-PROLYL CIS-TRANS ISOMERASE D"/>
    <property type="match status" value="1"/>
</dbReference>
<comment type="similarity">
    <text evidence="8">Belongs to the PpiD chaperone family.</text>
</comment>
<dbReference type="PROSITE" id="PS50198">
    <property type="entry name" value="PPIC_PPIASE_2"/>
    <property type="match status" value="1"/>
</dbReference>
<comment type="subcellular location">
    <subcellularLocation>
        <location evidence="1">Cell inner membrane</location>
        <topology evidence="1">Single-pass type II membrane protein</topology>
        <orientation evidence="1">Periplasmic side</orientation>
    </subcellularLocation>
</comment>
<accession>A0A0P0D2L3</accession>
<dbReference type="Pfam" id="PF13145">
    <property type="entry name" value="Rotamase_2"/>
    <property type="match status" value="1"/>
</dbReference>
<dbReference type="SUPFAM" id="SSF109998">
    <property type="entry name" value="Triger factor/SurA peptide-binding domain-like"/>
    <property type="match status" value="1"/>
</dbReference>
<evidence type="ECO:0000256" key="11">
    <source>
        <dbReference type="PROSITE-ProRule" id="PRU00278"/>
    </source>
</evidence>
<evidence type="ECO:0000256" key="10">
    <source>
        <dbReference type="ARBA" id="ARBA00042775"/>
    </source>
</evidence>
<dbReference type="OrthoDB" id="9812372at2"/>
<sequence>MAVLNKIRQRSLFLILIIALALFSFVLADLFQNSDALIAKSQNIVATINGKDITREEFLQKVEVAQQQSGATATSSQVMNRVWDQEVRQAVMETQFEKLGITVEKDQMRDLLKTALASSPEFLNEAGLFDENKLNEYIINLKETSPAGYESWINYEKSLAANALQQNYYNMVKAGLTGTLAEGELQHKLEGNKVDVQYVQVPFSSVIDSTVQVTTSDIKSYISKNEKQYKVEESRDIRYIEFKEMATVEDENAIKAEVESLLNDKEEYNQAAKASETVIGFKNTTDNEGFVNSHSDIKFEDRFVFKSGLPTVAADSIFDLNVGGIYGAYKDNGYYKITKVIDVTKQPDSVQARHILIPFIGSRSATETALPKEEAKRQADSLLAIFKSNKSKFAAIAEELSADTGSAQKGGDLGYFTSGRMVPEFNDFCFQQSKGDIGVVETVFGFHIIDIQDQKNIQRAIKVATIARKIEPSEATISKVFRDASNFEIAVTEKDFDEVANENNYSARPVNGIKVLDENIPGIGNQRPIVRWAFEEDVKVGKVKRFNVSGGYAIVQLVAKHEAGLMSVEEAKATAIPAIRKEKKAEIIRDRISATTLEDLAKAEKTSVRSASAINMKNPTLSGAGREPLVVGAAFALKEGETSNLIDGNNGVYMIKVTKIEPAVVLDNYQSYANQVEAQKSNVVSSKLYNALKEAADIEDNRAKSQVQ</sequence>
<keyword evidence="2" id="KW-1003">Cell membrane</keyword>
<protein>
    <recommendedName>
        <fullName evidence="9">Periplasmic chaperone PpiD</fullName>
    </recommendedName>
    <alternativeName>
        <fullName evidence="10">Periplasmic folding chaperone</fullName>
    </alternativeName>
</protein>
<evidence type="ECO:0000256" key="12">
    <source>
        <dbReference type="SAM" id="Coils"/>
    </source>
</evidence>
<dbReference type="Pfam" id="PF13623">
    <property type="entry name" value="SurA_N_2"/>
    <property type="match status" value="1"/>
</dbReference>
<dbReference type="InterPro" id="IPR027304">
    <property type="entry name" value="Trigger_fact/SurA_dom_sf"/>
</dbReference>
<dbReference type="PATRIC" id="fig|1736674.3.peg.1755"/>
<evidence type="ECO:0000256" key="3">
    <source>
        <dbReference type="ARBA" id="ARBA00022519"/>
    </source>
</evidence>
<feature type="domain" description="PpiC" evidence="13">
    <location>
        <begin position="347"/>
        <end position="453"/>
    </location>
</feature>
<dbReference type="InterPro" id="IPR052029">
    <property type="entry name" value="PpiD_chaperone"/>
</dbReference>
<evidence type="ECO:0000313" key="14">
    <source>
        <dbReference type="EMBL" id="ALJ05176.1"/>
    </source>
</evidence>
<evidence type="ECO:0000256" key="2">
    <source>
        <dbReference type="ARBA" id="ARBA00022475"/>
    </source>
</evidence>
<feature type="coiled-coil region" evidence="12">
    <location>
        <begin position="251"/>
        <end position="278"/>
    </location>
</feature>